<keyword evidence="3" id="KW-1185">Reference proteome</keyword>
<dbReference type="CDD" id="cd03801">
    <property type="entry name" value="GT4_PimA-like"/>
    <property type="match status" value="1"/>
</dbReference>
<name>A0ABT2RNG8_9FIRM</name>
<dbReference type="InterPro" id="IPR050194">
    <property type="entry name" value="Glycosyltransferase_grp1"/>
</dbReference>
<dbReference type="PANTHER" id="PTHR45947">
    <property type="entry name" value="SULFOQUINOVOSYL TRANSFERASE SQD2"/>
    <property type="match status" value="1"/>
</dbReference>
<dbReference type="SUPFAM" id="SSF53756">
    <property type="entry name" value="UDP-Glycosyltransferase/glycogen phosphorylase"/>
    <property type="match status" value="1"/>
</dbReference>
<dbReference type="Pfam" id="PF00534">
    <property type="entry name" value="Glycos_transf_1"/>
    <property type="match status" value="1"/>
</dbReference>
<dbReference type="Proteomes" id="UP001652431">
    <property type="component" value="Unassembled WGS sequence"/>
</dbReference>
<comment type="caution">
    <text evidence="2">The sequence shown here is derived from an EMBL/GenBank/DDBJ whole genome shotgun (WGS) entry which is preliminary data.</text>
</comment>
<accession>A0ABT2RNG8</accession>
<protein>
    <submittedName>
        <fullName evidence="2">Glycosyltransferase family 4 protein</fullName>
    </submittedName>
</protein>
<proteinExistence type="predicted"/>
<dbReference type="PANTHER" id="PTHR45947:SF3">
    <property type="entry name" value="SULFOQUINOVOSYL TRANSFERASE SQD2"/>
    <property type="match status" value="1"/>
</dbReference>
<gene>
    <name evidence="2" type="ORF">OCV99_10460</name>
</gene>
<dbReference type="RefSeq" id="WP_158370409.1">
    <property type="nucleotide sequence ID" value="NZ_JAOQJU010000011.1"/>
</dbReference>
<evidence type="ECO:0000313" key="3">
    <source>
        <dbReference type="Proteomes" id="UP001652431"/>
    </source>
</evidence>
<evidence type="ECO:0000259" key="1">
    <source>
        <dbReference type="Pfam" id="PF00534"/>
    </source>
</evidence>
<organism evidence="2 3">
    <name type="scientific">Dorea acetigenes</name>
    <dbReference type="NCBI Taxonomy" id="2981787"/>
    <lineage>
        <taxon>Bacteria</taxon>
        <taxon>Bacillati</taxon>
        <taxon>Bacillota</taxon>
        <taxon>Clostridia</taxon>
        <taxon>Lachnospirales</taxon>
        <taxon>Lachnospiraceae</taxon>
        <taxon>Dorea</taxon>
    </lineage>
</organism>
<feature type="domain" description="Glycosyl transferase family 1" evidence="1">
    <location>
        <begin position="186"/>
        <end position="335"/>
    </location>
</feature>
<dbReference type="Gene3D" id="3.40.50.2000">
    <property type="entry name" value="Glycogen Phosphorylase B"/>
    <property type="match status" value="2"/>
</dbReference>
<evidence type="ECO:0000313" key="2">
    <source>
        <dbReference type="EMBL" id="MCU6686964.1"/>
    </source>
</evidence>
<dbReference type="EMBL" id="JAOQJU010000011">
    <property type="protein sequence ID" value="MCU6686964.1"/>
    <property type="molecule type" value="Genomic_DNA"/>
</dbReference>
<sequence length="367" mass="42557">MKVLWLANIPSPYRVKFFNELGKHCELTVLFERKASLERNDSWKNYELKEFRAVFLRGKRIGVAEAFCPSIISYLKRDYDHIVVTTFSDLTGILAILYMKFYKIPYEIESDGAFPSNNKGIREKIKNGVKRFLLSGAKRYFSTAKLHDEYYKQYGAKEKLIIRYPFSSVYEKDVLEKVISVKEKDRLRKELKMNEKHIVLAVGQFIPRKGYDILLQAAAMLDKSYGIYVIGGIASEEYIIQKNRLNLNNLYFLDFKQPDELKKYYMAADVFVHPTREDIWGLVINEAMALGLPVVTTNRCIAGLEMVKEKENGFIIPAEDKDALKTAICKSISTESYKNCALTIAKKYTIEKMVYKHILVWKGMDDK</sequence>
<reference evidence="2 3" key="1">
    <citation type="journal article" date="2021" name="ISME Commun">
        <title>Automated analysis of genomic sequences facilitates high-throughput and comprehensive description of bacteria.</title>
        <authorList>
            <person name="Hitch T.C.A."/>
        </authorList>
    </citation>
    <scope>NUCLEOTIDE SEQUENCE [LARGE SCALE GENOMIC DNA]</scope>
    <source>
        <strain evidence="2 3">Sanger_03</strain>
    </source>
</reference>
<dbReference type="InterPro" id="IPR001296">
    <property type="entry name" value="Glyco_trans_1"/>
</dbReference>